<comment type="caution">
    <text evidence="3">The sequence shown here is derived from an EMBL/GenBank/DDBJ whole genome shotgun (WGS) entry which is preliminary data.</text>
</comment>
<evidence type="ECO:0000259" key="2">
    <source>
        <dbReference type="PROSITE" id="PS50263"/>
    </source>
</evidence>
<dbReference type="SUPFAM" id="SSF56317">
    <property type="entry name" value="Carbon-nitrogen hydrolase"/>
    <property type="match status" value="1"/>
</dbReference>
<sequence>MNLEISLVQFKPVLLDIKNNLDRASGFIKEITSSSNPDVILFPELFLSGYTFKYRREVERVSFPLNENEHLSPFIEITRERSIAVCGGYSEREGDSIYNSSFFIADGEIIANYRKVHLFHDEADFFEPGDTGFRVFEYRGARLGMMICFDWIFPEAARTLSLKGAQVILHPANLVLPYCQRAMYARAIENRVFIATANRIGEEENGGRKNSFTGGSQIVSPKGKYILTMSDKKECFASEVIDPAEADDKKITERSDIFATRRVEFYK</sequence>
<dbReference type="PANTHER" id="PTHR43674:SF2">
    <property type="entry name" value="BETA-UREIDOPROPIONASE"/>
    <property type="match status" value="1"/>
</dbReference>
<organism evidence="3 4">
    <name type="scientific">Candidatus Zymogenus saltonus</name>
    <dbReference type="NCBI Taxonomy" id="2844893"/>
    <lineage>
        <taxon>Bacteria</taxon>
        <taxon>Deltaproteobacteria</taxon>
        <taxon>Candidatus Zymogenia</taxon>
        <taxon>Candidatus Zymogeniales</taxon>
        <taxon>Candidatus Zymogenaceae</taxon>
        <taxon>Candidatus Zymogenus</taxon>
    </lineage>
</organism>
<dbReference type="InterPro" id="IPR050345">
    <property type="entry name" value="Aliph_Amidase/BUP"/>
</dbReference>
<dbReference type="Pfam" id="PF00795">
    <property type="entry name" value="CN_hydrolase"/>
    <property type="match status" value="1"/>
</dbReference>
<dbReference type="GO" id="GO:0016811">
    <property type="term" value="F:hydrolase activity, acting on carbon-nitrogen (but not peptide) bonds, in linear amides"/>
    <property type="evidence" value="ECO:0007669"/>
    <property type="project" value="UniProtKB-ARBA"/>
</dbReference>
<accession>A0A9D8KAG0</accession>
<dbReference type="InterPro" id="IPR036526">
    <property type="entry name" value="C-N_Hydrolase_sf"/>
</dbReference>
<reference evidence="3" key="2">
    <citation type="submission" date="2021-01" db="EMBL/GenBank/DDBJ databases">
        <authorList>
            <person name="Hahn C.R."/>
            <person name="Youssef N.H."/>
            <person name="Elshahed M."/>
        </authorList>
    </citation>
    <scope>NUCLEOTIDE SEQUENCE</scope>
    <source>
        <strain evidence="3">Zod_Metabat.24</strain>
    </source>
</reference>
<evidence type="ECO:0000256" key="1">
    <source>
        <dbReference type="ARBA" id="ARBA00022801"/>
    </source>
</evidence>
<protein>
    <recommendedName>
        <fullName evidence="2">CN hydrolase domain-containing protein</fullName>
    </recommendedName>
</protein>
<dbReference type="EMBL" id="JAFGIX010000011">
    <property type="protein sequence ID" value="MBN1572091.1"/>
    <property type="molecule type" value="Genomic_DNA"/>
</dbReference>
<dbReference type="AlphaFoldDB" id="A0A9D8KAG0"/>
<dbReference type="InterPro" id="IPR003010">
    <property type="entry name" value="C-N_Hydrolase"/>
</dbReference>
<feature type="domain" description="CN hydrolase" evidence="2">
    <location>
        <begin position="3"/>
        <end position="248"/>
    </location>
</feature>
<dbReference type="PANTHER" id="PTHR43674">
    <property type="entry name" value="NITRILASE C965.09-RELATED"/>
    <property type="match status" value="1"/>
</dbReference>
<dbReference type="Proteomes" id="UP000809273">
    <property type="component" value="Unassembled WGS sequence"/>
</dbReference>
<dbReference type="PROSITE" id="PS50263">
    <property type="entry name" value="CN_HYDROLASE"/>
    <property type="match status" value="1"/>
</dbReference>
<name>A0A9D8KAG0_9DELT</name>
<reference evidence="3" key="1">
    <citation type="journal article" date="2021" name="Environ. Microbiol.">
        <title>Genomic characterization of three novel Desulfobacterota classes expand the metabolic and phylogenetic diversity of the phylum.</title>
        <authorList>
            <person name="Murphy C.L."/>
            <person name="Biggerstaff J."/>
            <person name="Eichhorn A."/>
            <person name="Ewing E."/>
            <person name="Shahan R."/>
            <person name="Soriano D."/>
            <person name="Stewart S."/>
            <person name="VanMol K."/>
            <person name="Walker R."/>
            <person name="Walters P."/>
            <person name="Elshahed M.S."/>
            <person name="Youssef N.H."/>
        </authorList>
    </citation>
    <scope>NUCLEOTIDE SEQUENCE</scope>
    <source>
        <strain evidence="3">Zod_Metabat.24</strain>
    </source>
</reference>
<proteinExistence type="predicted"/>
<keyword evidence="1" id="KW-0378">Hydrolase</keyword>
<evidence type="ECO:0000313" key="3">
    <source>
        <dbReference type="EMBL" id="MBN1572091.1"/>
    </source>
</evidence>
<gene>
    <name evidence="3" type="ORF">JW984_02725</name>
</gene>
<evidence type="ECO:0000313" key="4">
    <source>
        <dbReference type="Proteomes" id="UP000809273"/>
    </source>
</evidence>
<dbReference type="Gene3D" id="3.60.110.10">
    <property type="entry name" value="Carbon-nitrogen hydrolase"/>
    <property type="match status" value="1"/>
</dbReference>